<reference evidence="1 2" key="1">
    <citation type="submission" date="2024-02" db="EMBL/GenBank/DDBJ databases">
        <title>A draft genome for the cacao thread blight pathogen Marasmius crinis-equi.</title>
        <authorList>
            <person name="Cohen S.P."/>
            <person name="Baruah I.K."/>
            <person name="Amoako-Attah I."/>
            <person name="Bukari Y."/>
            <person name="Meinhardt L.W."/>
            <person name="Bailey B.A."/>
        </authorList>
    </citation>
    <scope>NUCLEOTIDE SEQUENCE [LARGE SCALE GENOMIC DNA]</scope>
    <source>
        <strain evidence="1 2">GH-76</strain>
    </source>
</reference>
<gene>
    <name evidence="1" type="ORF">V5O48_017386</name>
</gene>
<comment type="caution">
    <text evidence="1">The sequence shown here is derived from an EMBL/GenBank/DDBJ whole genome shotgun (WGS) entry which is preliminary data.</text>
</comment>
<evidence type="ECO:0000313" key="2">
    <source>
        <dbReference type="Proteomes" id="UP001465976"/>
    </source>
</evidence>
<sequence>MGDVYFIARYTAINNALFRDNDGPGTLTAWLSFDDSPQYVPALPANTSPNLLQNPDVYTRLGNP</sequence>
<protein>
    <submittedName>
        <fullName evidence="1">Uncharacterized protein</fullName>
    </submittedName>
</protein>
<dbReference type="EMBL" id="JBAHYK010002644">
    <property type="protein sequence ID" value="KAL0564654.1"/>
    <property type="molecule type" value="Genomic_DNA"/>
</dbReference>
<keyword evidence="2" id="KW-1185">Reference proteome</keyword>
<dbReference type="Proteomes" id="UP001465976">
    <property type="component" value="Unassembled WGS sequence"/>
</dbReference>
<name>A0ABR3EP54_9AGAR</name>
<evidence type="ECO:0000313" key="1">
    <source>
        <dbReference type="EMBL" id="KAL0564654.1"/>
    </source>
</evidence>
<accession>A0ABR3EP54</accession>
<organism evidence="1 2">
    <name type="scientific">Marasmius crinis-equi</name>
    <dbReference type="NCBI Taxonomy" id="585013"/>
    <lineage>
        <taxon>Eukaryota</taxon>
        <taxon>Fungi</taxon>
        <taxon>Dikarya</taxon>
        <taxon>Basidiomycota</taxon>
        <taxon>Agaricomycotina</taxon>
        <taxon>Agaricomycetes</taxon>
        <taxon>Agaricomycetidae</taxon>
        <taxon>Agaricales</taxon>
        <taxon>Marasmiineae</taxon>
        <taxon>Marasmiaceae</taxon>
        <taxon>Marasmius</taxon>
    </lineage>
</organism>
<proteinExistence type="predicted"/>